<reference evidence="1 2" key="1">
    <citation type="submission" date="2019-02" db="EMBL/GenBank/DDBJ databases">
        <title>Deep-cultivation of Planctomycetes and their phenomic and genomic characterization uncovers novel biology.</title>
        <authorList>
            <person name="Wiegand S."/>
            <person name="Jogler M."/>
            <person name="Boedeker C."/>
            <person name="Pinto D."/>
            <person name="Vollmers J."/>
            <person name="Rivas-Marin E."/>
            <person name="Kohn T."/>
            <person name="Peeters S.H."/>
            <person name="Heuer A."/>
            <person name="Rast P."/>
            <person name="Oberbeckmann S."/>
            <person name="Bunk B."/>
            <person name="Jeske O."/>
            <person name="Meyerdierks A."/>
            <person name="Storesund J.E."/>
            <person name="Kallscheuer N."/>
            <person name="Luecker S."/>
            <person name="Lage O.M."/>
            <person name="Pohl T."/>
            <person name="Merkel B.J."/>
            <person name="Hornburger P."/>
            <person name="Mueller R.-W."/>
            <person name="Bruemmer F."/>
            <person name="Labrenz M."/>
            <person name="Spormann A.M."/>
            <person name="Op Den Camp H."/>
            <person name="Overmann J."/>
            <person name="Amann R."/>
            <person name="Jetten M.S.M."/>
            <person name="Mascher T."/>
            <person name="Medema M.H."/>
            <person name="Devos D.P."/>
            <person name="Kaster A.-K."/>
            <person name="Ovreas L."/>
            <person name="Rohde M."/>
            <person name="Galperin M.Y."/>
            <person name="Jogler C."/>
        </authorList>
    </citation>
    <scope>NUCLEOTIDE SEQUENCE [LARGE SCALE GENOMIC DNA]</scope>
    <source>
        <strain evidence="1 2">Pla22</strain>
    </source>
</reference>
<dbReference type="Proteomes" id="UP000316598">
    <property type="component" value="Unassembled WGS sequence"/>
</dbReference>
<dbReference type="AlphaFoldDB" id="A0A5C5WKN7"/>
<gene>
    <name evidence="1" type="ORF">Pla22_32760</name>
</gene>
<evidence type="ECO:0000313" key="1">
    <source>
        <dbReference type="EMBL" id="TWT50533.1"/>
    </source>
</evidence>
<protein>
    <submittedName>
        <fullName evidence="1">Uncharacterized protein</fullName>
    </submittedName>
</protein>
<keyword evidence="2" id="KW-1185">Reference proteome</keyword>
<comment type="caution">
    <text evidence="1">The sequence shown here is derived from an EMBL/GenBank/DDBJ whole genome shotgun (WGS) entry which is preliminary data.</text>
</comment>
<proteinExistence type="predicted"/>
<evidence type="ECO:0000313" key="2">
    <source>
        <dbReference type="Proteomes" id="UP000316598"/>
    </source>
</evidence>
<accession>A0A5C5WKN7</accession>
<organism evidence="1 2">
    <name type="scientific">Rubripirellula amarantea</name>
    <dbReference type="NCBI Taxonomy" id="2527999"/>
    <lineage>
        <taxon>Bacteria</taxon>
        <taxon>Pseudomonadati</taxon>
        <taxon>Planctomycetota</taxon>
        <taxon>Planctomycetia</taxon>
        <taxon>Pirellulales</taxon>
        <taxon>Pirellulaceae</taxon>
        <taxon>Rubripirellula</taxon>
    </lineage>
</organism>
<name>A0A5C5WKN7_9BACT</name>
<sequence length="65" mass="7250">MLIQPLCRSSLVGVTIGKSRQYQPDVPVVPGISRGNEVWKVELKCFGESRHGCHRDNHGRLSSSF</sequence>
<dbReference type="EMBL" id="SJPI01000002">
    <property type="protein sequence ID" value="TWT50533.1"/>
    <property type="molecule type" value="Genomic_DNA"/>
</dbReference>